<dbReference type="InterPro" id="IPR004358">
    <property type="entry name" value="Sig_transdc_His_kin-like_C"/>
</dbReference>
<keyword evidence="7" id="KW-0067">ATP-binding</keyword>
<feature type="transmembrane region" description="Helical" evidence="9">
    <location>
        <begin position="37"/>
        <end position="58"/>
    </location>
</feature>
<dbReference type="InterPro" id="IPR005467">
    <property type="entry name" value="His_kinase_dom"/>
</dbReference>
<dbReference type="Gene3D" id="1.10.287.130">
    <property type="match status" value="1"/>
</dbReference>
<dbReference type="NCBIfam" id="TIGR00229">
    <property type="entry name" value="sensory_box"/>
    <property type="match status" value="1"/>
</dbReference>
<dbReference type="InterPro" id="IPR013656">
    <property type="entry name" value="PAS_4"/>
</dbReference>
<dbReference type="PANTHER" id="PTHR43065">
    <property type="entry name" value="SENSOR HISTIDINE KINASE"/>
    <property type="match status" value="1"/>
</dbReference>
<evidence type="ECO:0000256" key="3">
    <source>
        <dbReference type="ARBA" id="ARBA00022553"/>
    </source>
</evidence>
<evidence type="ECO:0000313" key="13">
    <source>
        <dbReference type="Proteomes" id="UP000199197"/>
    </source>
</evidence>
<feature type="transmembrane region" description="Helical" evidence="9">
    <location>
        <begin position="155"/>
        <end position="173"/>
    </location>
</feature>
<dbReference type="SUPFAM" id="SSF47384">
    <property type="entry name" value="Homodimeric domain of signal transducing histidine kinase"/>
    <property type="match status" value="1"/>
</dbReference>
<feature type="domain" description="Histidine kinase" evidence="10">
    <location>
        <begin position="351"/>
        <end position="568"/>
    </location>
</feature>
<keyword evidence="6" id="KW-0418">Kinase</keyword>
<dbReference type="RefSeq" id="WP_092349896.1">
    <property type="nucleotide sequence ID" value="NZ_CZVW01000011.1"/>
</dbReference>
<dbReference type="EC" id="2.7.13.3" evidence="2"/>
<keyword evidence="9" id="KW-0812">Transmembrane</keyword>
<dbReference type="CDD" id="cd00130">
    <property type="entry name" value="PAS"/>
    <property type="match status" value="1"/>
</dbReference>
<keyword evidence="13" id="KW-1185">Reference proteome</keyword>
<feature type="transmembrane region" description="Helical" evidence="9">
    <location>
        <begin position="123"/>
        <end position="143"/>
    </location>
</feature>
<keyword evidence="4" id="KW-0808">Transferase</keyword>
<keyword evidence="8" id="KW-0902">Two-component regulatory system</keyword>
<comment type="catalytic activity">
    <reaction evidence="1">
        <text>ATP + protein L-histidine = ADP + protein N-phospho-L-histidine.</text>
        <dbReference type="EC" id="2.7.13.3"/>
    </reaction>
</comment>
<evidence type="ECO:0000256" key="2">
    <source>
        <dbReference type="ARBA" id="ARBA00012438"/>
    </source>
</evidence>
<dbReference type="SMART" id="SM00091">
    <property type="entry name" value="PAS"/>
    <property type="match status" value="1"/>
</dbReference>
<protein>
    <recommendedName>
        <fullName evidence="2">histidine kinase</fullName>
        <ecNumber evidence="2">2.7.13.3</ecNumber>
    </recommendedName>
</protein>
<accession>A0A0P1N0T9</accession>
<evidence type="ECO:0000256" key="8">
    <source>
        <dbReference type="ARBA" id="ARBA00023012"/>
    </source>
</evidence>
<evidence type="ECO:0000256" key="9">
    <source>
        <dbReference type="SAM" id="Phobius"/>
    </source>
</evidence>
<keyword evidence="9" id="KW-0472">Membrane</keyword>
<evidence type="ECO:0000313" key="12">
    <source>
        <dbReference type="EMBL" id="CUT02096.1"/>
    </source>
</evidence>
<evidence type="ECO:0000256" key="4">
    <source>
        <dbReference type="ARBA" id="ARBA00022679"/>
    </source>
</evidence>
<sequence>MGSQSFYISLLGVLTEIVVLGAIWYVYLREREKEKYLLFWMIAFSLIFFSEFVIVLFYSQVLKYGIFLKQVFQITATFLLMWGVLGLSFREQFRYKGLFAIAVLFVILLCIASEIHFKDRWKYIVSLALIPPVSVYSGLKMISRAKRLMFPSYKVFGFAIILWGIVPISHFIFDYLINKPSYSLLLRYSVEEFIGISILVLVIDRSFARAIHIEKLYRTITDTMNEALVLLDPEEKIIYINNRFCDLMRCKNPDALRGKNFLDFVPERFKQIVVEKTRMRMLGVSDTYEIELKDMEGGVHNVIISGAPYYDEFGIFKGTIGVILDITEKRKLEIDYQMASKLAAIGELAAGIAHNIKNPLQGIILVAETLKRKNVEPYWVDMLIKQAEKINSILNNLQFKAFMDSRTDIQVVDLNVILREELKFLEAHRFFKHEIEKDFNFTDEPLPVRGIYSDFSQIFSNIIKNAIDAMYSMEKKILTVKTYKDDGFGVVEIGDTGVGIPDEILPKIWDMFFTTKPTIYTRKGDEPVGTGIGLATVKRLLEKYNGRVEVKTKVGEGTTFILRFPLATNSN</sequence>
<feature type="transmembrane region" description="Helical" evidence="9">
    <location>
        <begin position="64"/>
        <end position="85"/>
    </location>
</feature>
<keyword evidence="3" id="KW-0597">Phosphoprotein</keyword>
<dbReference type="GO" id="GO:0005524">
    <property type="term" value="F:ATP binding"/>
    <property type="evidence" value="ECO:0007669"/>
    <property type="project" value="UniProtKB-KW"/>
</dbReference>
<dbReference type="SUPFAM" id="SSF55874">
    <property type="entry name" value="ATPase domain of HSP90 chaperone/DNA topoisomerase II/histidine kinase"/>
    <property type="match status" value="1"/>
</dbReference>
<dbReference type="InterPro" id="IPR036097">
    <property type="entry name" value="HisK_dim/P_sf"/>
</dbReference>
<organism evidence="12 13">
    <name type="scientific">Candidatus Chryseopegocella kryptomonas</name>
    <dbReference type="NCBI Taxonomy" id="1633643"/>
    <lineage>
        <taxon>Bacteria</taxon>
        <taxon>Pseudomonadati</taxon>
        <taxon>Candidatus Kryptoniota</taxon>
        <taxon>Candidatus Chryseopegocella</taxon>
    </lineage>
</organism>
<dbReference type="Pfam" id="PF08448">
    <property type="entry name" value="PAS_4"/>
    <property type="match status" value="1"/>
</dbReference>
<dbReference type="CDD" id="cd00082">
    <property type="entry name" value="HisKA"/>
    <property type="match status" value="1"/>
</dbReference>
<dbReference type="PRINTS" id="PR00344">
    <property type="entry name" value="BCTRLSENSOR"/>
</dbReference>
<reference evidence="13" key="1">
    <citation type="submission" date="2015-11" db="EMBL/GenBank/DDBJ databases">
        <authorList>
            <person name="Varghese N."/>
        </authorList>
    </citation>
    <scope>NUCLEOTIDE SEQUENCE [LARGE SCALE GENOMIC DNA]</scope>
    <source>
        <strain evidence="13">JGI-23</strain>
    </source>
</reference>
<feature type="domain" description="PAC" evidence="11">
    <location>
        <begin position="286"/>
        <end position="338"/>
    </location>
</feature>
<dbReference type="InterPro" id="IPR003594">
    <property type="entry name" value="HATPase_dom"/>
</dbReference>
<feature type="transmembrane region" description="Helical" evidence="9">
    <location>
        <begin position="97"/>
        <end position="117"/>
    </location>
</feature>
<evidence type="ECO:0000256" key="7">
    <source>
        <dbReference type="ARBA" id="ARBA00022840"/>
    </source>
</evidence>
<dbReference type="InterPro" id="IPR035965">
    <property type="entry name" value="PAS-like_dom_sf"/>
</dbReference>
<evidence type="ECO:0000259" key="11">
    <source>
        <dbReference type="PROSITE" id="PS50113"/>
    </source>
</evidence>
<dbReference type="Pfam" id="PF00512">
    <property type="entry name" value="HisKA"/>
    <property type="match status" value="1"/>
</dbReference>
<evidence type="ECO:0000256" key="5">
    <source>
        <dbReference type="ARBA" id="ARBA00022741"/>
    </source>
</evidence>
<evidence type="ECO:0000256" key="6">
    <source>
        <dbReference type="ARBA" id="ARBA00022777"/>
    </source>
</evidence>
<dbReference type="Gene3D" id="3.30.450.20">
    <property type="entry name" value="PAS domain"/>
    <property type="match status" value="1"/>
</dbReference>
<evidence type="ECO:0000256" key="1">
    <source>
        <dbReference type="ARBA" id="ARBA00000085"/>
    </source>
</evidence>
<dbReference type="Gene3D" id="3.30.565.10">
    <property type="entry name" value="Histidine kinase-like ATPase, C-terminal domain"/>
    <property type="match status" value="1"/>
</dbReference>
<dbReference type="SMART" id="SM00388">
    <property type="entry name" value="HisKA"/>
    <property type="match status" value="1"/>
</dbReference>
<proteinExistence type="predicted"/>
<name>A0A0P1N0T9_9BACT</name>
<dbReference type="GO" id="GO:0000155">
    <property type="term" value="F:phosphorelay sensor kinase activity"/>
    <property type="evidence" value="ECO:0007669"/>
    <property type="project" value="InterPro"/>
</dbReference>
<dbReference type="PROSITE" id="PS50113">
    <property type="entry name" value="PAC"/>
    <property type="match status" value="1"/>
</dbReference>
<dbReference type="Pfam" id="PF02518">
    <property type="entry name" value="HATPase_c"/>
    <property type="match status" value="1"/>
</dbReference>
<dbReference type="InterPro" id="IPR000014">
    <property type="entry name" value="PAS"/>
</dbReference>
<gene>
    <name evidence="12" type="ORF">JGI23_01180</name>
</gene>
<dbReference type="PROSITE" id="PS50109">
    <property type="entry name" value="HIS_KIN"/>
    <property type="match status" value="1"/>
</dbReference>
<dbReference type="InterPro" id="IPR036890">
    <property type="entry name" value="HATPase_C_sf"/>
</dbReference>
<dbReference type="SMART" id="SM00387">
    <property type="entry name" value="HATPase_c"/>
    <property type="match status" value="1"/>
</dbReference>
<dbReference type="EMBL" id="CZVW01000011">
    <property type="protein sequence ID" value="CUT02096.1"/>
    <property type="molecule type" value="Genomic_DNA"/>
</dbReference>
<dbReference type="SUPFAM" id="SSF55785">
    <property type="entry name" value="PYP-like sensor domain (PAS domain)"/>
    <property type="match status" value="1"/>
</dbReference>
<feature type="transmembrane region" description="Helical" evidence="9">
    <location>
        <begin position="6"/>
        <end position="28"/>
    </location>
</feature>
<evidence type="ECO:0000259" key="10">
    <source>
        <dbReference type="PROSITE" id="PS50109"/>
    </source>
</evidence>
<keyword evidence="9" id="KW-1133">Transmembrane helix</keyword>
<keyword evidence="5" id="KW-0547">Nucleotide-binding</keyword>
<dbReference type="AlphaFoldDB" id="A0A0P1N0T9"/>
<dbReference type="PANTHER" id="PTHR43065:SF46">
    <property type="entry name" value="C4-DICARBOXYLATE TRANSPORT SENSOR PROTEIN DCTB"/>
    <property type="match status" value="1"/>
</dbReference>
<dbReference type="OrthoDB" id="9815750at2"/>
<dbReference type="InterPro" id="IPR000700">
    <property type="entry name" value="PAS-assoc_C"/>
</dbReference>
<dbReference type="Proteomes" id="UP000199197">
    <property type="component" value="Unassembled WGS sequence"/>
</dbReference>
<dbReference type="InterPro" id="IPR003661">
    <property type="entry name" value="HisK_dim/P_dom"/>
</dbReference>